<accession>A0A6L6X2B8</accession>
<dbReference type="Proteomes" id="UP000483802">
    <property type="component" value="Unassembled WGS sequence"/>
</dbReference>
<proteinExistence type="predicted"/>
<evidence type="ECO:0000313" key="1">
    <source>
        <dbReference type="EMBL" id="MVO87911.1"/>
    </source>
</evidence>
<comment type="caution">
    <text evidence="1">The sequence shown here is derived from an EMBL/GenBank/DDBJ whole genome shotgun (WGS) entry which is preliminary data.</text>
</comment>
<sequence>MSDPQSTVDASKLVAQAIGDYGLESDEAVGAMDAALGAAEQARANGYTADDIRNG</sequence>
<dbReference type="RefSeq" id="WP_157167463.1">
    <property type="nucleotide sequence ID" value="NZ_WPNZ01000014.1"/>
</dbReference>
<protein>
    <submittedName>
        <fullName evidence="1">Uncharacterized protein</fullName>
    </submittedName>
</protein>
<dbReference type="AlphaFoldDB" id="A0A6L6X2B8"/>
<evidence type="ECO:0000313" key="2">
    <source>
        <dbReference type="Proteomes" id="UP000483802"/>
    </source>
</evidence>
<gene>
    <name evidence="1" type="ORF">GPA10_24920</name>
</gene>
<keyword evidence="2" id="KW-1185">Reference proteome</keyword>
<dbReference type="EMBL" id="WPNZ01000014">
    <property type="protein sequence ID" value="MVO87911.1"/>
    <property type="molecule type" value="Genomic_DNA"/>
</dbReference>
<name>A0A6L6X2B8_9ACTN</name>
<reference evidence="1 2" key="1">
    <citation type="submission" date="2019-11" db="EMBL/GenBank/DDBJ databases">
        <title>Streptomyces typhae sp. nov., a novel endophytic actinomycete isolated from the root of cattail pollen (Typha angustifolia L.).</title>
        <authorList>
            <person name="Peng C."/>
        </authorList>
    </citation>
    <scope>NUCLEOTIDE SEQUENCE [LARGE SCALE GENOMIC DNA]</scope>
    <source>
        <strain evidence="2">p1417</strain>
    </source>
</reference>
<organism evidence="1 2">
    <name type="scientific">Streptomyces typhae</name>
    <dbReference type="NCBI Taxonomy" id="2681492"/>
    <lineage>
        <taxon>Bacteria</taxon>
        <taxon>Bacillati</taxon>
        <taxon>Actinomycetota</taxon>
        <taxon>Actinomycetes</taxon>
        <taxon>Kitasatosporales</taxon>
        <taxon>Streptomycetaceae</taxon>
        <taxon>Streptomyces</taxon>
    </lineage>
</organism>